<feature type="compositionally biased region" description="Low complexity" evidence="1">
    <location>
        <begin position="178"/>
        <end position="193"/>
    </location>
</feature>
<dbReference type="AlphaFoldDB" id="A0A0N0NIF0"/>
<comment type="caution">
    <text evidence="2">The sequence shown here is derived from an EMBL/GenBank/DDBJ whole genome shotgun (WGS) entry which is preliminary data.</text>
</comment>
<feature type="compositionally biased region" description="Polar residues" evidence="1">
    <location>
        <begin position="390"/>
        <end position="400"/>
    </location>
</feature>
<feature type="compositionally biased region" description="Basic residues" evidence="1">
    <location>
        <begin position="213"/>
        <end position="227"/>
    </location>
</feature>
<evidence type="ECO:0000256" key="1">
    <source>
        <dbReference type="SAM" id="MobiDB-lite"/>
    </source>
</evidence>
<feature type="compositionally biased region" description="Basic and acidic residues" evidence="1">
    <location>
        <begin position="202"/>
        <end position="212"/>
    </location>
</feature>
<feature type="compositionally biased region" description="Polar residues" evidence="1">
    <location>
        <begin position="249"/>
        <end position="259"/>
    </location>
</feature>
<feature type="region of interest" description="Disordered" evidence="1">
    <location>
        <begin position="323"/>
        <end position="378"/>
    </location>
</feature>
<evidence type="ECO:0000313" key="2">
    <source>
        <dbReference type="EMBL" id="KPI35668.1"/>
    </source>
</evidence>
<feature type="region of interest" description="Disordered" evidence="1">
    <location>
        <begin position="390"/>
        <end position="417"/>
    </location>
</feature>
<organism evidence="2 3">
    <name type="scientific">Cyphellophora attinorum</name>
    <dbReference type="NCBI Taxonomy" id="1664694"/>
    <lineage>
        <taxon>Eukaryota</taxon>
        <taxon>Fungi</taxon>
        <taxon>Dikarya</taxon>
        <taxon>Ascomycota</taxon>
        <taxon>Pezizomycotina</taxon>
        <taxon>Eurotiomycetes</taxon>
        <taxon>Chaetothyriomycetidae</taxon>
        <taxon>Chaetothyriales</taxon>
        <taxon>Cyphellophoraceae</taxon>
        <taxon>Cyphellophora</taxon>
    </lineage>
</organism>
<feature type="compositionally biased region" description="Polar residues" evidence="1">
    <location>
        <begin position="122"/>
        <end position="132"/>
    </location>
</feature>
<proteinExistence type="predicted"/>
<feature type="compositionally biased region" description="Polar residues" evidence="1">
    <location>
        <begin position="349"/>
        <end position="367"/>
    </location>
</feature>
<evidence type="ECO:0000313" key="3">
    <source>
        <dbReference type="Proteomes" id="UP000038010"/>
    </source>
</evidence>
<name>A0A0N0NIF0_9EURO</name>
<dbReference type="STRING" id="1664694.A0A0N0NIF0"/>
<dbReference type="RefSeq" id="XP_017995631.1">
    <property type="nucleotide sequence ID" value="XM_018141150.1"/>
</dbReference>
<dbReference type="GeneID" id="28733030"/>
<sequence length="557" mass="60671">MAEVSSSSKRRLSDTASGPVQDDEEVFIVERILAEILATYWEEEAKGELPDAAYIAKVEFLMAAREQRERAESEAAESVVSVSSNNTAVGRSPKRVKVDPPRLSKHIAQPPPPKKKPPLPPSTNLSSGTSTAPRPIQPLKPVRPRSDYIASSTTLKAKPSATLKISTFNASKPKPQGPSLAKKSVSLASKPSATSKPLQQKKPSEPGVMDHTKRFRNLQHWGNAKKKAAQEPPVDPDDPNLKMVGARSPLQSRSQSPDSQAMFYPEQEVVAFPIGADAKDSPADMAPPEHSELPTFTRTLLTKPKLNGLNQCDETARRPLDRIAEAVPTPFQSADVDPDKLSKDRNSVRESPQATAASPQANRQTGALENDSRHSPQIHGDRSLLMATQPKQPQAVTAQAPTHHAPAQEAIPTMRGKNGRSWAADEVVVHLSLGDYNIGPVKLAGYPTIVRAALINYKRNHDASVVEVHFAQGDVLNPIEYQTRALDFIHSNHHTAGVIPFDDTAKVCEELAHGYLIPHDLSAVWILNSTTPLAFVLHSPDHPHGWQGMDIDSPTLR</sequence>
<dbReference type="VEuPathDB" id="FungiDB:AB675_1272"/>
<feature type="region of interest" description="Disordered" evidence="1">
    <location>
        <begin position="65"/>
        <end position="260"/>
    </location>
</feature>
<reference evidence="2 3" key="1">
    <citation type="submission" date="2015-06" db="EMBL/GenBank/DDBJ databases">
        <title>Draft genome of the ant-associated black yeast Phialophora attae CBS 131958.</title>
        <authorList>
            <person name="Moreno L.F."/>
            <person name="Stielow B.J."/>
            <person name="de Hoog S."/>
            <person name="Vicente V.A."/>
            <person name="Weiss V.A."/>
            <person name="de Vries M."/>
            <person name="Cruz L.M."/>
            <person name="Souza E.M."/>
        </authorList>
    </citation>
    <scope>NUCLEOTIDE SEQUENCE [LARGE SCALE GENOMIC DNA]</scope>
    <source>
        <strain evidence="2 3">CBS 131958</strain>
    </source>
</reference>
<protein>
    <submittedName>
        <fullName evidence="2">Uncharacterized protein</fullName>
    </submittedName>
</protein>
<dbReference type="EMBL" id="LFJN01000037">
    <property type="protein sequence ID" value="KPI35668.1"/>
    <property type="molecule type" value="Genomic_DNA"/>
</dbReference>
<dbReference type="Proteomes" id="UP000038010">
    <property type="component" value="Unassembled WGS sequence"/>
</dbReference>
<keyword evidence="3" id="KW-1185">Reference proteome</keyword>
<feature type="region of interest" description="Disordered" evidence="1">
    <location>
        <begin position="1"/>
        <end position="20"/>
    </location>
</feature>
<accession>A0A0N0NIF0</accession>
<feature type="compositionally biased region" description="Basic and acidic residues" evidence="1">
    <location>
        <begin position="337"/>
        <end position="348"/>
    </location>
</feature>
<gene>
    <name evidence="2" type="ORF">AB675_1272</name>
</gene>